<comment type="caution">
    <text evidence="2">The sequence shown here is derived from an EMBL/GenBank/DDBJ whole genome shotgun (WGS) entry which is preliminary data.</text>
</comment>
<organism evidence="2 3">
    <name type="scientific">Bacillus yapensis</name>
    <dbReference type="NCBI Taxonomy" id="2492960"/>
    <lineage>
        <taxon>Bacteria</taxon>
        <taxon>Bacillati</taxon>
        <taxon>Bacillota</taxon>
        <taxon>Bacilli</taxon>
        <taxon>Bacillales</taxon>
        <taxon>Bacillaceae</taxon>
        <taxon>Bacillus</taxon>
    </lineage>
</organism>
<dbReference type="Proteomes" id="UP000271374">
    <property type="component" value="Unassembled WGS sequence"/>
</dbReference>
<evidence type="ECO:0000256" key="1">
    <source>
        <dbReference type="SAM" id="Coils"/>
    </source>
</evidence>
<keyword evidence="1" id="KW-0175">Coiled coil</keyword>
<sequence length="63" mass="7455">MKYMKSQMKRLIKDNKELQKRLKDLMDEHELEKSSALRALYHSEVAEGGKYQLQYQALDLPKG</sequence>
<dbReference type="AlphaFoldDB" id="A0A431VS38"/>
<name>A0A431VS38_9BACI</name>
<evidence type="ECO:0000313" key="3">
    <source>
        <dbReference type="Proteomes" id="UP000271374"/>
    </source>
</evidence>
<gene>
    <name evidence="2" type="ORF">EKG37_22235</name>
</gene>
<dbReference type="EMBL" id="RXNT01000028">
    <property type="protein sequence ID" value="RTR25954.1"/>
    <property type="molecule type" value="Genomic_DNA"/>
</dbReference>
<feature type="coiled-coil region" evidence="1">
    <location>
        <begin position="1"/>
        <end position="35"/>
    </location>
</feature>
<proteinExistence type="predicted"/>
<dbReference type="OrthoDB" id="2736476at2"/>
<evidence type="ECO:0000313" key="2">
    <source>
        <dbReference type="EMBL" id="RTR25954.1"/>
    </source>
</evidence>
<keyword evidence="3" id="KW-1185">Reference proteome</keyword>
<dbReference type="RefSeq" id="WP_126410957.1">
    <property type="nucleotide sequence ID" value="NZ_RXNT01000028.1"/>
</dbReference>
<protein>
    <submittedName>
        <fullName evidence="2">Uncharacterized protein</fullName>
    </submittedName>
</protein>
<accession>A0A431VS38</accession>
<reference evidence="2 3" key="1">
    <citation type="submission" date="2018-12" db="EMBL/GenBank/DDBJ databases">
        <title>Bacillus yapensis draft genome sequence.</title>
        <authorList>
            <person name="Yu L."/>
            <person name="Xu X."/>
            <person name="Tang X."/>
        </authorList>
    </citation>
    <scope>NUCLEOTIDE SEQUENCE [LARGE SCALE GENOMIC DNA]</scope>
    <source>
        <strain evidence="2 3">XXST-01</strain>
    </source>
</reference>